<organism evidence="3 4">
    <name type="scientific">Diaporthe vaccinii</name>
    <dbReference type="NCBI Taxonomy" id="105482"/>
    <lineage>
        <taxon>Eukaryota</taxon>
        <taxon>Fungi</taxon>
        <taxon>Dikarya</taxon>
        <taxon>Ascomycota</taxon>
        <taxon>Pezizomycotina</taxon>
        <taxon>Sordariomycetes</taxon>
        <taxon>Sordariomycetidae</taxon>
        <taxon>Diaporthales</taxon>
        <taxon>Diaporthaceae</taxon>
        <taxon>Diaporthe</taxon>
        <taxon>Diaporthe eres species complex</taxon>
    </lineage>
</organism>
<comment type="caution">
    <text evidence="3">The sequence shown here is derived from an EMBL/GenBank/DDBJ whole genome shotgun (WGS) entry which is preliminary data.</text>
</comment>
<evidence type="ECO:0000313" key="4">
    <source>
        <dbReference type="Proteomes" id="UP001600888"/>
    </source>
</evidence>
<feature type="compositionally biased region" description="Polar residues" evidence="1">
    <location>
        <begin position="1"/>
        <end position="33"/>
    </location>
</feature>
<evidence type="ECO:0000256" key="1">
    <source>
        <dbReference type="SAM" id="MobiDB-lite"/>
    </source>
</evidence>
<evidence type="ECO:0000313" key="3">
    <source>
        <dbReference type="EMBL" id="KAL2281685.1"/>
    </source>
</evidence>
<feature type="region of interest" description="Disordered" evidence="1">
    <location>
        <begin position="221"/>
        <end position="282"/>
    </location>
</feature>
<feature type="transmembrane region" description="Helical" evidence="2">
    <location>
        <begin position="191"/>
        <end position="212"/>
    </location>
</feature>
<name>A0ABR4EH04_9PEZI</name>
<feature type="compositionally biased region" description="Basic and acidic residues" evidence="1">
    <location>
        <begin position="259"/>
        <end position="282"/>
    </location>
</feature>
<protein>
    <submittedName>
        <fullName evidence="3">Uncharacterized protein</fullName>
    </submittedName>
</protein>
<sequence length="282" mass="28882">MKLNIAQATAARSPSSVSETSGTPQSGTASQPPLTRAAVKGDAPPDNPDDASIGIDTCGWHEGTAVTCPSPAACGFSSNYRACCVGHTCSSSTFNTVCLPYDDSVCLSGTPGPATRCCSTDTSSPACLTLFWPTTPGAPDLTVFTMVDSCVPISQAGQGVMVTTPPLQTTAKSSPQPSSSSPLLKPPAGTILEAILGVTAVSVLVIISCIIITQKVHAARTGAVRGDASRSSLTVSPLAEQEGRQSDIPLSMRPGTVRCGRESKTNRSHGGERECGLETARE</sequence>
<proteinExistence type="predicted"/>
<keyword evidence="2" id="KW-0812">Transmembrane</keyword>
<accession>A0ABR4EH04</accession>
<reference evidence="3 4" key="1">
    <citation type="submission" date="2024-03" db="EMBL/GenBank/DDBJ databases">
        <title>A high-quality draft genome sequence of Diaporthe vaccinii, a causative agent of upright dieback and viscid rot disease in cranberry plants.</title>
        <authorList>
            <person name="Sarrasin M."/>
            <person name="Lang B.F."/>
            <person name="Burger G."/>
        </authorList>
    </citation>
    <scope>NUCLEOTIDE SEQUENCE [LARGE SCALE GENOMIC DNA]</scope>
    <source>
        <strain evidence="3 4">IS7</strain>
    </source>
</reference>
<keyword evidence="2" id="KW-1133">Transmembrane helix</keyword>
<keyword evidence="4" id="KW-1185">Reference proteome</keyword>
<dbReference type="EMBL" id="JBAWTH010000055">
    <property type="protein sequence ID" value="KAL2281685.1"/>
    <property type="molecule type" value="Genomic_DNA"/>
</dbReference>
<dbReference type="Proteomes" id="UP001600888">
    <property type="component" value="Unassembled WGS sequence"/>
</dbReference>
<feature type="region of interest" description="Disordered" evidence="1">
    <location>
        <begin position="1"/>
        <end position="54"/>
    </location>
</feature>
<gene>
    <name evidence="3" type="ORF">FJTKL_11371</name>
</gene>
<evidence type="ECO:0000256" key="2">
    <source>
        <dbReference type="SAM" id="Phobius"/>
    </source>
</evidence>
<keyword evidence="2" id="KW-0472">Membrane</keyword>